<evidence type="ECO:0000313" key="2">
    <source>
        <dbReference type="Proteomes" id="UP000190395"/>
    </source>
</evidence>
<proteinExistence type="predicted"/>
<name>A0A1T4R0D3_9SPIR</name>
<dbReference type="STRING" id="225004.SAMN02745152_02191"/>
<dbReference type="Proteomes" id="UP000190395">
    <property type="component" value="Unassembled WGS sequence"/>
</dbReference>
<accession>A0A1T4R0D3</accession>
<keyword evidence="2" id="KW-1185">Reference proteome</keyword>
<sequence>MKAALSNANFQIPEDETTLSDLEVLTEELKRLANEMGSKLKSNDSDKVRLTDKVSFLRLLSQKINEMLTNITDYRKYSIEYYQFYQAVFPYFMRILPKDFAVRKAIRNLKA</sequence>
<reference evidence="1 2" key="1">
    <citation type="submission" date="2017-02" db="EMBL/GenBank/DDBJ databases">
        <authorList>
            <person name="Peterson S.W."/>
        </authorList>
    </citation>
    <scope>NUCLEOTIDE SEQUENCE [LARGE SCALE GENOMIC DNA]</scope>
    <source>
        <strain evidence="1 2">ATCC BAA-909</strain>
    </source>
</reference>
<dbReference type="AlphaFoldDB" id="A0A1T4R0D3"/>
<dbReference type="EMBL" id="FUXC01000023">
    <property type="protein sequence ID" value="SKA09453.1"/>
    <property type="molecule type" value="Genomic_DNA"/>
</dbReference>
<evidence type="ECO:0000313" key="1">
    <source>
        <dbReference type="EMBL" id="SKA09453.1"/>
    </source>
</evidence>
<gene>
    <name evidence="1" type="ORF">SAMN02745152_02191</name>
</gene>
<protein>
    <submittedName>
        <fullName evidence="1">Uncharacterized protein</fullName>
    </submittedName>
</protein>
<organism evidence="1 2">
    <name type="scientific">Treponema berlinense</name>
    <dbReference type="NCBI Taxonomy" id="225004"/>
    <lineage>
        <taxon>Bacteria</taxon>
        <taxon>Pseudomonadati</taxon>
        <taxon>Spirochaetota</taxon>
        <taxon>Spirochaetia</taxon>
        <taxon>Spirochaetales</taxon>
        <taxon>Treponemataceae</taxon>
        <taxon>Treponema</taxon>
    </lineage>
</organism>